<dbReference type="GO" id="GO:0016831">
    <property type="term" value="F:carboxy-lyase activity"/>
    <property type="evidence" value="ECO:0007669"/>
    <property type="project" value="InterPro"/>
</dbReference>
<evidence type="ECO:0000259" key="2">
    <source>
        <dbReference type="Pfam" id="PF04909"/>
    </source>
</evidence>
<keyword evidence="1" id="KW-0456">Lyase</keyword>
<dbReference type="EMBL" id="PNGG01000004">
    <property type="protein sequence ID" value="PMC18515.1"/>
    <property type="molecule type" value="Genomic_DNA"/>
</dbReference>
<reference evidence="3 4" key="1">
    <citation type="submission" date="2017-09" db="EMBL/GenBank/DDBJ databases">
        <title>Bacterial strain isolated from the female urinary microbiota.</title>
        <authorList>
            <person name="Thomas-White K."/>
            <person name="Kumar N."/>
            <person name="Forster S."/>
            <person name="Putonti C."/>
            <person name="Lawley T."/>
            <person name="Wolfe A.J."/>
        </authorList>
    </citation>
    <scope>NUCLEOTIDE SEQUENCE [LARGE SCALE GENOMIC DNA]</scope>
    <source>
        <strain evidence="3 4">UMB0834</strain>
    </source>
</reference>
<protein>
    <submittedName>
        <fullName evidence="3">Amidohydrolase</fullName>
    </submittedName>
</protein>
<sequence>MKSITFEEHYVVNDIQQETLNNVEFDDNGVPLKAMLQALSEETRFDNDDVLESDDNHDKRLRFMDAQDVQYQVLSYGNTPPSLVSGEKSIELCRKANDKLYDYIQRYPDRFLGFATLPINEPEAAAEELKRCIKELDFKGALIAGRTNNQFLETSDFEIVFATGADLDVPIYVHPAVLPAKNYQDYYASDAYDDVVASTFASFGFGWHMDVGIQAVRLVLSGLFDRHPNLKLIIGHWGEFVPFFLDRMDQALVARDLKKPVSQYFKDHFYITPSGMLTQPQFDMVRHYFGDDHILYSADYPYIQPETLGAFLEELDVDQETKEKIAYGNAERLLNLK</sequence>
<dbReference type="RefSeq" id="WP_070502759.1">
    <property type="nucleotide sequence ID" value="NZ_JALCYA010000008.1"/>
</dbReference>
<dbReference type="InterPro" id="IPR032465">
    <property type="entry name" value="ACMSD"/>
</dbReference>
<dbReference type="Gene3D" id="3.20.20.140">
    <property type="entry name" value="Metal-dependent hydrolases"/>
    <property type="match status" value="1"/>
</dbReference>
<comment type="caution">
    <text evidence="3">The sequence shown here is derived from an EMBL/GenBank/DDBJ whole genome shotgun (WGS) entry which is preliminary data.</text>
</comment>
<feature type="domain" description="Amidohydrolase-related" evidence="2">
    <location>
        <begin position="57"/>
        <end position="336"/>
    </location>
</feature>
<dbReference type="AlphaFoldDB" id="A0A2N6QG94"/>
<dbReference type="Proteomes" id="UP000235748">
    <property type="component" value="Unassembled WGS sequence"/>
</dbReference>
<gene>
    <name evidence="3" type="ORF">CJ235_08790</name>
</gene>
<evidence type="ECO:0000256" key="1">
    <source>
        <dbReference type="ARBA" id="ARBA00023239"/>
    </source>
</evidence>
<dbReference type="PANTHER" id="PTHR21240:SF30">
    <property type="entry name" value="AMIDOHYDROLASE-RELATED DOMAIN-CONTAINING PROTEIN-RELATED"/>
    <property type="match status" value="1"/>
</dbReference>
<dbReference type="GO" id="GO:0016787">
    <property type="term" value="F:hydrolase activity"/>
    <property type="evidence" value="ECO:0007669"/>
    <property type="project" value="UniProtKB-KW"/>
</dbReference>
<accession>A0A2N6QG94</accession>
<keyword evidence="3" id="KW-0378">Hydrolase</keyword>
<dbReference type="PANTHER" id="PTHR21240">
    <property type="entry name" value="2-AMINO-3-CARBOXYLMUCONATE-6-SEMIALDEHYDE DECARBOXYLASE"/>
    <property type="match status" value="1"/>
</dbReference>
<evidence type="ECO:0000313" key="4">
    <source>
        <dbReference type="Proteomes" id="UP000235748"/>
    </source>
</evidence>
<dbReference type="InterPro" id="IPR032466">
    <property type="entry name" value="Metal_Hydrolase"/>
</dbReference>
<proteinExistence type="predicted"/>
<name>A0A2N6QG94_9STAP</name>
<dbReference type="GO" id="GO:0019748">
    <property type="term" value="P:secondary metabolic process"/>
    <property type="evidence" value="ECO:0007669"/>
    <property type="project" value="TreeGrafter"/>
</dbReference>
<evidence type="ECO:0000313" key="3">
    <source>
        <dbReference type="EMBL" id="PMC18515.1"/>
    </source>
</evidence>
<dbReference type="GO" id="GO:0005829">
    <property type="term" value="C:cytosol"/>
    <property type="evidence" value="ECO:0007669"/>
    <property type="project" value="TreeGrafter"/>
</dbReference>
<dbReference type="Pfam" id="PF04909">
    <property type="entry name" value="Amidohydro_2"/>
    <property type="match status" value="1"/>
</dbReference>
<dbReference type="STRING" id="170573.GCA_001076995_00288"/>
<dbReference type="SUPFAM" id="SSF51556">
    <property type="entry name" value="Metallo-dependent hydrolases"/>
    <property type="match status" value="1"/>
</dbReference>
<organism evidence="3 4">
    <name type="scientific">Staphylococcus pettenkoferi</name>
    <dbReference type="NCBI Taxonomy" id="170573"/>
    <lineage>
        <taxon>Bacteria</taxon>
        <taxon>Bacillati</taxon>
        <taxon>Bacillota</taxon>
        <taxon>Bacilli</taxon>
        <taxon>Bacillales</taxon>
        <taxon>Staphylococcaceae</taxon>
        <taxon>Staphylococcus</taxon>
    </lineage>
</organism>
<dbReference type="InterPro" id="IPR006680">
    <property type="entry name" value="Amidohydro-rel"/>
</dbReference>